<protein>
    <submittedName>
        <fullName evidence="1">MFS general substrate transporter</fullName>
    </submittedName>
</protein>
<organism evidence="1 2">
    <name type="scientific">Hypoxylon rubiginosum</name>
    <dbReference type="NCBI Taxonomy" id="110542"/>
    <lineage>
        <taxon>Eukaryota</taxon>
        <taxon>Fungi</taxon>
        <taxon>Dikarya</taxon>
        <taxon>Ascomycota</taxon>
        <taxon>Pezizomycotina</taxon>
        <taxon>Sordariomycetes</taxon>
        <taxon>Xylariomycetidae</taxon>
        <taxon>Xylariales</taxon>
        <taxon>Hypoxylaceae</taxon>
        <taxon>Hypoxylon</taxon>
    </lineage>
</organism>
<sequence>MDSPPPGTGADPPPAYTSGPAAVPAAVDTSTSAPPPRRPFSFYASILVLMLLAALTSWDTTSIAIALPVITSQLEEETIFSLWLSLAVIFGSVAFLPDFYLQSKIGLLSPKSLLYVSVLMYAIGSLTFATAGISTILTVGRLLQGIGTSGLDVFRGVLLETIISPEERPCYYHLIVLSQAVGTIAGPFMGAAFSEFLTWRMIGWVNLLFVGGALGLSFLADLPPIQITLGGPDIRSDWLGLLFYDSGLFLLAVSLSIAGQVVPWSSWQVLVSMAIGLALIFVFGIYEKWPAEPMMPYRIFSKGTTAAALITGFAHGFVLYTLLVYQPLFFQAVFLQTPLQAAISTLPLCCLFAVFSFLTPIIMGAIPRIGQILITVNWALIVVAGALWCTANQDTPWAEIYTLQAALGLSLGVIFGGTQFSIRASVSHARDIGLAVSMLAVFELLGALFGLSLSSGLFGYIFEYGITLLRSLGPLPGDIEPLVGVRQAMGFIPTLRTLELPNETMSKLIGVYSDAFLLVWLFGELFAFVGLAVSWFVMIASEIKRH</sequence>
<comment type="caution">
    <text evidence="1">The sequence shown here is derived from an EMBL/GenBank/DDBJ whole genome shotgun (WGS) entry which is preliminary data.</text>
</comment>
<proteinExistence type="predicted"/>
<name>A0ACB9Z1G2_9PEZI</name>
<gene>
    <name evidence="1" type="ORF">F4820DRAFT_469673</name>
</gene>
<keyword evidence="2" id="KW-1185">Reference proteome</keyword>
<dbReference type="EMBL" id="MU393470">
    <property type="protein sequence ID" value="KAI4865537.1"/>
    <property type="molecule type" value="Genomic_DNA"/>
</dbReference>
<evidence type="ECO:0000313" key="1">
    <source>
        <dbReference type="EMBL" id="KAI4865537.1"/>
    </source>
</evidence>
<reference evidence="1 2" key="1">
    <citation type="journal article" date="2022" name="New Phytol.">
        <title>Ecological generalism drives hyperdiversity of secondary metabolite gene clusters in xylarialean endophytes.</title>
        <authorList>
            <person name="Franco M.E.E."/>
            <person name="Wisecaver J.H."/>
            <person name="Arnold A.E."/>
            <person name="Ju Y.M."/>
            <person name="Slot J.C."/>
            <person name="Ahrendt S."/>
            <person name="Moore L.P."/>
            <person name="Eastman K.E."/>
            <person name="Scott K."/>
            <person name="Konkel Z."/>
            <person name="Mondo S.J."/>
            <person name="Kuo A."/>
            <person name="Hayes R.D."/>
            <person name="Haridas S."/>
            <person name="Andreopoulos B."/>
            <person name="Riley R."/>
            <person name="LaButti K."/>
            <person name="Pangilinan J."/>
            <person name="Lipzen A."/>
            <person name="Amirebrahimi M."/>
            <person name="Yan J."/>
            <person name="Adam C."/>
            <person name="Keymanesh K."/>
            <person name="Ng V."/>
            <person name="Louie K."/>
            <person name="Northen T."/>
            <person name="Drula E."/>
            <person name="Henrissat B."/>
            <person name="Hsieh H.M."/>
            <person name="Youens-Clark K."/>
            <person name="Lutzoni F."/>
            <person name="Miadlikowska J."/>
            <person name="Eastwood D.C."/>
            <person name="Hamelin R.C."/>
            <person name="Grigoriev I.V."/>
            <person name="U'Ren J.M."/>
        </authorList>
    </citation>
    <scope>NUCLEOTIDE SEQUENCE [LARGE SCALE GENOMIC DNA]</scope>
    <source>
        <strain evidence="1 2">CBS 119005</strain>
    </source>
</reference>
<dbReference type="Proteomes" id="UP001497700">
    <property type="component" value="Unassembled WGS sequence"/>
</dbReference>
<accession>A0ACB9Z1G2</accession>
<evidence type="ECO:0000313" key="2">
    <source>
        <dbReference type="Proteomes" id="UP001497700"/>
    </source>
</evidence>